<name>A0AAV4J321_9GAST</name>
<reference evidence="1 2" key="1">
    <citation type="journal article" date="2021" name="Elife">
        <title>Chloroplast acquisition without the gene transfer in kleptoplastic sea slugs, Plakobranchus ocellatus.</title>
        <authorList>
            <person name="Maeda T."/>
            <person name="Takahashi S."/>
            <person name="Yoshida T."/>
            <person name="Shimamura S."/>
            <person name="Takaki Y."/>
            <person name="Nagai Y."/>
            <person name="Toyoda A."/>
            <person name="Suzuki Y."/>
            <person name="Arimoto A."/>
            <person name="Ishii H."/>
            <person name="Satoh N."/>
            <person name="Nishiyama T."/>
            <person name="Hasebe M."/>
            <person name="Maruyama T."/>
            <person name="Minagawa J."/>
            <person name="Obokata J."/>
            <person name="Shigenobu S."/>
        </authorList>
    </citation>
    <scope>NUCLEOTIDE SEQUENCE [LARGE SCALE GENOMIC DNA]</scope>
</reference>
<protein>
    <submittedName>
        <fullName evidence="1">Guanylate cyclase</fullName>
    </submittedName>
</protein>
<sequence>MVYRAGNKPNKASSLCQSSFGPPAGPCPVWPLLPLVVLLGFSPLPALVQRASAVNTGLSPCNVESTDEIFVKQTNYLYHDHKSLDIVIEDSDRLSHRITNRILKILLQSVAGYPQVKIQHCYRYDNQNITALLDRVSGRTVSK</sequence>
<keyword evidence="2" id="KW-1185">Reference proteome</keyword>
<comment type="caution">
    <text evidence="1">The sequence shown here is derived from an EMBL/GenBank/DDBJ whole genome shotgun (WGS) entry which is preliminary data.</text>
</comment>
<proteinExistence type="predicted"/>
<dbReference type="AlphaFoldDB" id="A0AAV4J321"/>
<accession>A0AAV4J321</accession>
<evidence type="ECO:0000313" key="1">
    <source>
        <dbReference type="EMBL" id="GFS16043.1"/>
    </source>
</evidence>
<gene>
    <name evidence="1" type="ORF">ElyMa_003204100</name>
</gene>
<dbReference type="Proteomes" id="UP000762676">
    <property type="component" value="Unassembled WGS sequence"/>
</dbReference>
<organism evidence="1 2">
    <name type="scientific">Elysia marginata</name>
    <dbReference type="NCBI Taxonomy" id="1093978"/>
    <lineage>
        <taxon>Eukaryota</taxon>
        <taxon>Metazoa</taxon>
        <taxon>Spiralia</taxon>
        <taxon>Lophotrochozoa</taxon>
        <taxon>Mollusca</taxon>
        <taxon>Gastropoda</taxon>
        <taxon>Heterobranchia</taxon>
        <taxon>Euthyneura</taxon>
        <taxon>Panpulmonata</taxon>
        <taxon>Sacoglossa</taxon>
        <taxon>Placobranchoidea</taxon>
        <taxon>Plakobranchidae</taxon>
        <taxon>Elysia</taxon>
    </lineage>
</organism>
<evidence type="ECO:0000313" key="2">
    <source>
        <dbReference type="Proteomes" id="UP000762676"/>
    </source>
</evidence>
<dbReference type="EMBL" id="BMAT01006598">
    <property type="protein sequence ID" value="GFS16043.1"/>
    <property type="molecule type" value="Genomic_DNA"/>
</dbReference>